<dbReference type="OrthoDB" id="5596566at2759"/>
<dbReference type="GO" id="GO:0010972">
    <property type="term" value="P:negative regulation of G2/M transition of mitotic cell cycle"/>
    <property type="evidence" value="ECO:0007669"/>
    <property type="project" value="TreeGrafter"/>
</dbReference>
<dbReference type="EMBL" id="JAEPRA010000004">
    <property type="protein sequence ID" value="KAG2187000.1"/>
    <property type="molecule type" value="Genomic_DNA"/>
</dbReference>
<dbReference type="PANTHER" id="PTHR16524:SF2">
    <property type="entry name" value="CELL DEATH REGULATOR AVEN"/>
    <property type="match status" value="1"/>
</dbReference>
<feature type="compositionally biased region" description="Basic residues" evidence="1">
    <location>
        <begin position="9"/>
        <end position="20"/>
    </location>
</feature>
<feature type="compositionally biased region" description="Acidic residues" evidence="1">
    <location>
        <begin position="331"/>
        <end position="340"/>
    </location>
</feature>
<accession>A0A8H7Q7K9</accession>
<keyword evidence="3" id="KW-1185">Reference proteome</keyword>
<dbReference type="AlphaFoldDB" id="A0A8H7Q7K9"/>
<dbReference type="InterPro" id="IPR026187">
    <property type="entry name" value="Aven"/>
</dbReference>
<sequence>MRPDEHKAKASRRYQSKHKKQGETEAADVALARRQAAKAKISGNSIAAIRRRNGEFEQPTAAKPIEPESPHQETRRFSRRKIASNRDRYEEITEEDQILQDAELGIDRETTELVNMLEGQELKNSGDNTAFFKFKEEEWLDDEGLQSEKEQELYQSLLQLDLTELEGVISRIPYRLMMGIPESDSFVPEFPENERSRNDKPIVPGFIKNARGLVLFKKTTAEPKQEALDGIVIRNDGSNHEKVEAAKKAQHQEQQRGSRSSMSDTKKNQQQTTQQHSQYEDDLDSLLNQGSPADRSDVQSSKLSLKRPSGLKKIPMRPIPKSKQPSKQESDDAFLDEMLE</sequence>
<protein>
    <submittedName>
        <fullName evidence="2">Uncharacterized protein</fullName>
    </submittedName>
</protein>
<feature type="region of interest" description="Disordered" evidence="1">
    <location>
        <begin position="1"/>
        <end position="26"/>
    </location>
</feature>
<reference evidence="2" key="1">
    <citation type="submission" date="2020-12" db="EMBL/GenBank/DDBJ databases">
        <title>Metabolic potential, ecology and presence of endohyphal bacteria is reflected in genomic diversity of Mucoromycotina.</title>
        <authorList>
            <person name="Muszewska A."/>
            <person name="Okrasinska A."/>
            <person name="Steczkiewicz K."/>
            <person name="Drgas O."/>
            <person name="Orlowska M."/>
            <person name="Perlinska-Lenart U."/>
            <person name="Aleksandrzak-Piekarczyk T."/>
            <person name="Szatraj K."/>
            <person name="Zielenkiewicz U."/>
            <person name="Pilsyk S."/>
            <person name="Malc E."/>
            <person name="Mieczkowski P."/>
            <person name="Kruszewska J.S."/>
            <person name="Biernat P."/>
            <person name="Pawlowska J."/>
        </authorList>
    </citation>
    <scope>NUCLEOTIDE SEQUENCE</scope>
    <source>
        <strain evidence="2">WA0000051536</strain>
    </source>
</reference>
<feature type="region of interest" description="Disordered" evidence="1">
    <location>
        <begin position="242"/>
        <end position="340"/>
    </location>
</feature>
<proteinExistence type="predicted"/>
<feature type="compositionally biased region" description="Basic and acidic residues" evidence="1">
    <location>
        <begin position="65"/>
        <end position="76"/>
    </location>
</feature>
<evidence type="ECO:0000313" key="2">
    <source>
        <dbReference type="EMBL" id="KAG2187000.1"/>
    </source>
</evidence>
<comment type="caution">
    <text evidence="2">The sequence shown here is derived from an EMBL/GenBank/DDBJ whole genome shotgun (WGS) entry which is preliminary data.</text>
</comment>
<name>A0A8H7Q7K9_9FUNG</name>
<evidence type="ECO:0000313" key="3">
    <source>
        <dbReference type="Proteomes" id="UP000612746"/>
    </source>
</evidence>
<dbReference type="Proteomes" id="UP000612746">
    <property type="component" value="Unassembled WGS sequence"/>
</dbReference>
<organism evidence="2 3">
    <name type="scientific">Umbelopsis vinacea</name>
    <dbReference type="NCBI Taxonomy" id="44442"/>
    <lineage>
        <taxon>Eukaryota</taxon>
        <taxon>Fungi</taxon>
        <taxon>Fungi incertae sedis</taxon>
        <taxon>Mucoromycota</taxon>
        <taxon>Mucoromycotina</taxon>
        <taxon>Umbelopsidomycetes</taxon>
        <taxon>Umbelopsidales</taxon>
        <taxon>Umbelopsidaceae</taxon>
        <taxon>Umbelopsis</taxon>
    </lineage>
</organism>
<gene>
    <name evidence="2" type="ORF">INT44_003228</name>
</gene>
<dbReference type="PANTHER" id="PTHR16524">
    <property type="entry name" value="CELL DEATH REGULATOR AVEN"/>
    <property type="match status" value="1"/>
</dbReference>
<feature type="compositionally biased region" description="Basic and acidic residues" evidence="1">
    <location>
        <begin position="242"/>
        <end position="256"/>
    </location>
</feature>
<feature type="region of interest" description="Disordered" evidence="1">
    <location>
        <begin position="38"/>
        <end position="91"/>
    </location>
</feature>
<evidence type="ECO:0000256" key="1">
    <source>
        <dbReference type="SAM" id="MobiDB-lite"/>
    </source>
</evidence>